<dbReference type="Gene3D" id="2.40.160.20">
    <property type="match status" value="1"/>
</dbReference>
<evidence type="ECO:0008006" key="4">
    <source>
        <dbReference type="Google" id="ProtNLM"/>
    </source>
</evidence>
<evidence type="ECO:0000313" key="2">
    <source>
        <dbReference type="EMBL" id="AKF24431.1"/>
    </source>
</evidence>
<feature type="chain" id="PRO_5031349338" description="Autotransporter domain-containing protein" evidence="1">
    <location>
        <begin position="24"/>
        <end position="306"/>
    </location>
</feature>
<dbReference type="SUPFAM" id="SSF56925">
    <property type="entry name" value="OMPA-like"/>
    <property type="match status" value="1"/>
</dbReference>
<feature type="signal peptide" evidence="1">
    <location>
        <begin position="1"/>
        <end position="23"/>
    </location>
</feature>
<protein>
    <recommendedName>
        <fullName evidence="4">Autotransporter domain-containing protein</fullName>
    </recommendedName>
</protein>
<dbReference type="OrthoDB" id="5372435at2"/>
<reference evidence="2 3" key="1">
    <citation type="submission" date="2015-04" db="EMBL/GenBank/DDBJ databases">
        <title>Complete genome sequence of Sulfurovum lithotrophicum ATCC BAA-797T.</title>
        <authorList>
            <person name="Ahn J."/>
            <person name="Park G."/>
            <person name="Jeon W."/>
            <person name="Jang Y."/>
            <person name="Jang M."/>
            <person name="Lee H."/>
            <person name="Lee H."/>
        </authorList>
    </citation>
    <scope>NUCLEOTIDE SEQUENCE [LARGE SCALE GENOMIC DNA]</scope>
    <source>
        <strain evidence="3">ATCC BAA-797 / 42BKT</strain>
    </source>
</reference>
<dbReference type="KEGG" id="slh:YH65_02745"/>
<dbReference type="Proteomes" id="UP000034444">
    <property type="component" value="Chromosome"/>
</dbReference>
<gene>
    <name evidence="2" type="ORF">YH65_02745</name>
</gene>
<evidence type="ECO:0000256" key="1">
    <source>
        <dbReference type="SAM" id="SignalP"/>
    </source>
</evidence>
<accession>A0A7U4RQ67</accession>
<evidence type="ECO:0000313" key="3">
    <source>
        <dbReference type="Proteomes" id="UP000034444"/>
    </source>
</evidence>
<proteinExistence type="predicted"/>
<sequence>MFKSHYFSMAAITIMGLSSVANAGAESNYYKQLTGTSIYSANNRYLQSGWYDMDGGDTGNNPEMTNSNFVGSYIFGQNNDTLRPFVMGGFGFTKIQQDRSTVGNSVGNIDLDSTYYQLGGGIDYNPTSNISLAVGATGLWMSTDGDYNGASDSMQYYFNQESDTSIYDLFAVIGYHTEINGYKPYAELMLHYLSIHYDFGLSDTDGWSTDLEAGVYTPTLTTWLDLPVRARFFAAATLLDNDLSTDVLFDNAYSGGARLLWKVGPLIPIFNNAFKETELGFTLQGTMGDNDLSGWKASLGFYIAKF</sequence>
<dbReference type="RefSeq" id="WP_046550526.1">
    <property type="nucleotide sequence ID" value="NZ_CP011308.1"/>
</dbReference>
<organism evidence="2 3">
    <name type="scientific">Sulfurovum lithotrophicum</name>
    <dbReference type="NCBI Taxonomy" id="206403"/>
    <lineage>
        <taxon>Bacteria</taxon>
        <taxon>Pseudomonadati</taxon>
        <taxon>Campylobacterota</taxon>
        <taxon>Epsilonproteobacteria</taxon>
        <taxon>Campylobacterales</taxon>
        <taxon>Sulfurovaceae</taxon>
        <taxon>Sulfurovum</taxon>
    </lineage>
</organism>
<reference evidence="3" key="2">
    <citation type="journal article" date="2017" name="Stand. Genomic Sci.">
        <title>Complete genome sequence of the sulfur-oxidizing chemolithoautotrophic Sulfurovum lithotrophicum 42BKTT.</title>
        <authorList>
            <person name="Jeon W."/>
            <person name="Priscilla L."/>
            <person name="Park G."/>
            <person name="Lee H."/>
            <person name="Lee N."/>
            <person name="Lee D."/>
            <person name="Kwon H."/>
            <person name="Ahn I."/>
            <person name="Lee C."/>
            <person name="Lee H."/>
            <person name="Ahn J."/>
        </authorList>
    </citation>
    <scope>NUCLEOTIDE SEQUENCE [LARGE SCALE GENOMIC DNA]</scope>
    <source>
        <strain evidence="3">ATCC BAA-797 / 42BKT</strain>
    </source>
</reference>
<name>A0A7U4RQ67_9BACT</name>
<keyword evidence="1" id="KW-0732">Signal</keyword>
<dbReference type="AlphaFoldDB" id="A0A7U4RQ67"/>
<dbReference type="EMBL" id="CP011308">
    <property type="protein sequence ID" value="AKF24431.1"/>
    <property type="molecule type" value="Genomic_DNA"/>
</dbReference>
<keyword evidence="3" id="KW-1185">Reference proteome</keyword>
<dbReference type="InterPro" id="IPR011250">
    <property type="entry name" value="OMP/PagP_B-barrel"/>
</dbReference>